<dbReference type="AlphaFoldDB" id="A0A8H7R7H8"/>
<dbReference type="OrthoDB" id="2287621at2759"/>
<accession>A0A8H7R7H8</accession>
<dbReference type="Proteomes" id="UP000650833">
    <property type="component" value="Unassembled WGS sequence"/>
</dbReference>
<keyword evidence="3" id="KW-1185">Reference proteome</keyword>
<name>A0A8H7R7H8_9FUNG</name>
<feature type="chain" id="PRO_5034836366" evidence="1">
    <location>
        <begin position="19"/>
        <end position="145"/>
    </location>
</feature>
<protein>
    <submittedName>
        <fullName evidence="2">Uncharacterized protein</fullName>
    </submittedName>
</protein>
<reference evidence="2" key="1">
    <citation type="submission" date="2020-12" db="EMBL/GenBank/DDBJ databases">
        <title>Metabolic potential, ecology and presence of endohyphal bacteria is reflected in genomic diversity of Mucoromycotina.</title>
        <authorList>
            <person name="Muszewska A."/>
            <person name="Okrasinska A."/>
            <person name="Steczkiewicz K."/>
            <person name="Drgas O."/>
            <person name="Orlowska M."/>
            <person name="Perlinska-Lenart U."/>
            <person name="Aleksandrzak-Piekarczyk T."/>
            <person name="Szatraj K."/>
            <person name="Zielenkiewicz U."/>
            <person name="Pilsyk S."/>
            <person name="Malc E."/>
            <person name="Mieczkowski P."/>
            <person name="Kruszewska J.S."/>
            <person name="Biernat P."/>
            <person name="Pawlowska J."/>
        </authorList>
    </citation>
    <scope>NUCLEOTIDE SEQUENCE</scope>
    <source>
        <strain evidence="2">CBS 226.32</strain>
    </source>
</reference>
<evidence type="ECO:0000313" key="3">
    <source>
        <dbReference type="Proteomes" id="UP000650833"/>
    </source>
</evidence>
<evidence type="ECO:0000256" key="1">
    <source>
        <dbReference type="SAM" id="SignalP"/>
    </source>
</evidence>
<keyword evidence="1" id="KW-0732">Signal</keyword>
<dbReference type="EMBL" id="JAEPRC010000162">
    <property type="protein sequence ID" value="KAG2205931.1"/>
    <property type="molecule type" value="Genomic_DNA"/>
</dbReference>
<feature type="signal peptide" evidence="1">
    <location>
        <begin position="1"/>
        <end position="18"/>
    </location>
</feature>
<organism evidence="2 3">
    <name type="scientific">Mucor plumbeus</name>
    <dbReference type="NCBI Taxonomy" id="97098"/>
    <lineage>
        <taxon>Eukaryota</taxon>
        <taxon>Fungi</taxon>
        <taxon>Fungi incertae sedis</taxon>
        <taxon>Mucoromycota</taxon>
        <taxon>Mucoromycotina</taxon>
        <taxon>Mucoromycetes</taxon>
        <taxon>Mucorales</taxon>
        <taxon>Mucorineae</taxon>
        <taxon>Mucoraceae</taxon>
        <taxon>Mucor</taxon>
    </lineage>
</organism>
<gene>
    <name evidence="2" type="ORF">INT46_002222</name>
</gene>
<sequence length="145" mass="16253">MPVYILVVYLSMATSVRSEKQLDPSKNCSASHTIIGAIHCSSIIFVAMRNPPPKKLKVQESQTMNTTKPKKKLVRGKVQRDGDIIIEVTVVYVDVEESSTSENKKPITKGTITAHFVKFMNEILDIMDTDKSFVDSYLVMDNCII</sequence>
<evidence type="ECO:0000313" key="2">
    <source>
        <dbReference type="EMBL" id="KAG2205931.1"/>
    </source>
</evidence>
<proteinExistence type="predicted"/>
<comment type="caution">
    <text evidence="2">The sequence shown here is derived from an EMBL/GenBank/DDBJ whole genome shotgun (WGS) entry which is preliminary data.</text>
</comment>